<dbReference type="SMART" id="SM00347">
    <property type="entry name" value="HTH_MARR"/>
    <property type="match status" value="1"/>
</dbReference>
<accession>A0A345T4A4</accession>
<feature type="region of interest" description="Disordered" evidence="1">
    <location>
        <begin position="1"/>
        <end position="23"/>
    </location>
</feature>
<evidence type="ECO:0000256" key="1">
    <source>
        <dbReference type="SAM" id="MobiDB-lite"/>
    </source>
</evidence>
<evidence type="ECO:0000259" key="2">
    <source>
        <dbReference type="PROSITE" id="PS50995"/>
    </source>
</evidence>
<dbReference type="RefSeq" id="WP_111492713.1">
    <property type="nucleotide sequence ID" value="NZ_CP031264.1"/>
</dbReference>
<dbReference type="Pfam" id="PF01047">
    <property type="entry name" value="MarR"/>
    <property type="match status" value="1"/>
</dbReference>
<protein>
    <submittedName>
        <fullName evidence="3">MarR family transcriptional regulator</fullName>
    </submittedName>
</protein>
<evidence type="ECO:0000313" key="4">
    <source>
        <dbReference type="Proteomes" id="UP000249340"/>
    </source>
</evidence>
<dbReference type="InterPro" id="IPR036390">
    <property type="entry name" value="WH_DNA-bd_sf"/>
</dbReference>
<feature type="domain" description="HTH marR-type" evidence="2">
    <location>
        <begin position="25"/>
        <end position="156"/>
    </location>
</feature>
<organism evidence="3 4">
    <name type="scientific">Peterkaempfera bronchialis</name>
    <dbReference type="NCBI Taxonomy" id="2126346"/>
    <lineage>
        <taxon>Bacteria</taxon>
        <taxon>Bacillati</taxon>
        <taxon>Actinomycetota</taxon>
        <taxon>Actinomycetes</taxon>
        <taxon>Kitasatosporales</taxon>
        <taxon>Streptomycetaceae</taxon>
        <taxon>Peterkaempfera</taxon>
    </lineage>
</organism>
<dbReference type="InterPro" id="IPR000835">
    <property type="entry name" value="HTH_MarR-typ"/>
</dbReference>
<dbReference type="OrthoDB" id="5148120at2"/>
<sequence length="168" mass="18075">MTEPRAVQTTTVEHPPQPPQGVFDPAELTRLRLAISRLNRQLTQAAGGRDLTSAQLSALARIEQHGPLRLGELAGREGVSAPSMVRTLAPLTAGGLVGKEPDPLDGRSWLMTVTPVGREMIARLRRERSAVLSRRAARLSPEQCEVLYAAIPVLELLADEALPDAPPA</sequence>
<dbReference type="PROSITE" id="PS50995">
    <property type="entry name" value="HTH_MARR_2"/>
    <property type="match status" value="1"/>
</dbReference>
<evidence type="ECO:0000313" key="3">
    <source>
        <dbReference type="EMBL" id="AXI80809.1"/>
    </source>
</evidence>
<dbReference type="PANTHER" id="PTHR39515:SF2">
    <property type="entry name" value="HTH-TYPE TRANSCRIPTIONAL REGULATOR RV0880"/>
    <property type="match status" value="1"/>
</dbReference>
<dbReference type="KEGG" id="stri:C7M71_028950"/>
<keyword evidence="4" id="KW-1185">Reference proteome</keyword>
<gene>
    <name evidence="3" type="ORF">C7M71_028950</name>
</gene>
<reference evidence="4" key="1">
    <citation type="submission" date="2018-07" db="EMBL/GenBank/DDBJ databases">
        <title>Streptacidiphilus bronchialis DSM 106435 chromosome.</title>
        <authorList>
            <person name="Batra D."/>
            <person name="Gulvik C.A."/>
        </authorList>
    </citation>
    <scope>NUCLEOTIDE SEQUENCE [LARGE SCALE GENOMIC DNA]</scope>
    <source>
        <strain evidence="4">DSM 106435</strain>
    </source>
</reference>
<dbReference type="EMBL" id="CP031264">
    <property type="protein sequence ID" value="AXI80809.1"/>
    <property type="molecule type" value="Genomic_DNA"/>
</dbReference>
<dbReference type="GO" id="GO:0003700">
    <property type="term" value="F:DNA-binding transcription factor activity"/>
    <property type="evidence" value="ECO:0007669"/>
    <property type="project" value="InterPro"/>
</dbReference>
<dbReference type="Proteomes" id="UP000249340">
    <property type="component" value="Chromosome"/>
</dbReference>
<dbReference type="AlphaFoldDB" id="A0A345T4A4"/>
<dbReference type="Gene3D" id="1.10.10.10">
    <property type="entry name" value="Winged helix-like DNA-binding domain superfamily/Winged helix DNA-binding domain"/>
    <property type="match status" value="1"/>
</dbReference>
<dbReference type="InterPro" id="IPR052526">
    <property type="entry name" value="HTH-type_Bedaq_tolerance"/>
</dbReference>
<dbReference type="InterPro" id="IPR036388">
    <property type="entry name" value="WH-like_DNA-bd_sf"/>
</dbReference>
<proteinExistence type="predicted"/>
<name>A0A345T4A4_9ACTN</name>
<dbReference type="PANTHER" id="PTHR39515">
    <property type="entry name" value="CONSERVED PROTEIN"/>
    <property type="match status" value="1"/>
</dbReference>
<dbReference type="SUPFAM" id="SSF46785">
    <property type="entry name" value="Winged helix' DNA-binding domain"/>
    <property type="match status" value="1"/>
</dbReference>